<dbReference type="EMBL" id="NFDL01000063">
    <property type="protein sequence ID" value="OTY42303.1"/>
    <property type="molecule type" value="Genomic_DNA"/>
</dbReference>
<dbReference type="AlphaFoldDB" id="A0A243BA71"/>
<name>A0A243BA71_BACTU</name>
<evidence type="ECO:0000313" key="3">
    <source>
        <dbReference type="Proteomes" id="UP000195089"/>
    </source>
</evidence>
<reference evidence="2 3" key="1">
    <citation type="submission" date="2016-10" db="EMBL/GenBank/DDBJ databases">
        <title>Comparative genomics of Bacillus thuringiensis reveals a path to pathogens against multiple invertebrate hosts.</title>
        <authorList>
            <person name="Zheng J."/>
            <person name="Gao Q."/>
            <person name="Liu H."/>
            <person name="Peng D."/>
            <person name="Ruan L."/>
            <person name="Sun M."/>
        </authorList>
    </citation>
    <scope>NUCLEOTIDE SEQUENCE [LARGE SCALE GENOMIC DNA]</scope>
    <source>
        <strain evidence="2">BGSC 4BX1</strain>
    </source>
</reference>
<sequence length="159" mass="16842">MIKKRKLFTLLSALGIGLAISSGSASAAVLDNDALSTAPGQTSQSGSWTYGTGSGYNNDYRIASAGSGSFQYSGYVWGYNVKNVTGNYGVYLSNKNFNNSSTAYQIGENGGYVYINQNTAPSGWSSLKRYQGYNHLIAINGYLTTKSGSVGADATKIDY</sequence>
<proteinExistence type="predicted"/>
<organism evidence="2 3">
    <name type="scientific">Bacillus thuringiensis serovar pingluonsis</name>
    <dbReference type="NCBI Taxonomy" id="180881"/>
    <lineage>
        <taxon>Bacteria</taxon>
        <taxon>Bacillati</taxon>
        <taxon>Bacillota</taxon>
        <taxon>Bacilli</taxon>
        <taxon>Bacillales</taxon>
        <taxon>Bacillaceae</taxon>
        <taxon>Bacillus</taxon>
        <taxon>Bacillus cereus group</taxon>
    </lineage>
</organism>
<evidence type="ECO:0000313" key="2">
    <source>
        <dbReference type="EMBL" id="OTY42303.1"/>
    </source>
</evidence>
<feature type="chain" id="PRO_5011237960" evidence="1">
    <location>
        <begin position="28"/>
        <end position="159"/>
    </location>
</feature>
<accession>A0A243BA71</accession>
<keyword evidence="1" id="KW-0732">Signal</keyword>
<feature type="signal peptide" evidence="1">
    <location>
        <begin position="1"/>
        <end position="27"/>
    </location>
</feature>
<comment type="caution">
    <text evidence="2">The sequence shown here is derived from an EMBL/GenBank/DDBJ whole genome shotgun (WGS) entry which is preliminary data.</text>
</comment>
<dbReference type="Proteomes" id="UP000195089">
    <property type="component" value="Unassembled WGS sequence"/>
</dbReference>
<evidence type="ECO:0000256" key="1">
    <source>
        <dbReference type="SAM" id="SignalP"/>
    </source>
</evidence>
<dbReference type="RefSeq" id="WP_061885056.1">
    <property type="nucleotide sequence ID" value="NZ_NFDL01000063.1"/>
</dbReference>
<protein>
    <submittedName>
        <fullName evidence="2">Uncharacterized protein</fullName>
    </submittedName>
</protein>
<gene>
    <name evidence="2" type="ORF">BK742_17060</name>
</gene>